<feature type="non-terminal residue" evidence="1">
    <location>
        <position position="308"/>
    </location>
</feature>
<evidence type="ECO:0000313" key="2">
    <source>
        <dbReference type="Proteomes" id="UP000799771"/>
    </source>
</evidence>
<sequence>RKRTKPLIPEPFHEVSMSRQRMMTHSPRTVRRPCKFCPDLDVMRYSAQLSEEKNAELVHRADRLSRRAILNHHFEASEFNWEADAWHDVFGLIREDDTLRMFDKRPYEFVETDEHDNVSVKRRIPDATMGLRSYDSLESLDHPCKVDHKNKKSHESLLKKRLRAQMRDPDSGLIVDGIWGESNLLFPFAVYEAKKRATTWEQAENQIQHACLSYLAMLDDLARDPTDVTRYQSQESDGYQVFAFTSCGSYWQVYIAWNCLGYCHMDTIWEGDVRQFTCAAELIYIMEQVHGYAANQHREFVINHLEPW</sequence>
<dbReference type="Proteomes" id="UP000799771">
    <property type="component" value="Unassembled WGS sequence"/>
</dbReference>
<gene>
    <name evidence="1" type="ORF">P153DRAFT_252837</name>
</gene>
<keyword evidence="2" id="KW-1185">Reference proteome</keyword>
<name>A0A6A6A0Z7_9PLEO</name>
<organism evidence="1 2">
    <name type="scientific">Dothidotthia symphoricarpi CBS 119687</name>
    <dbReference type="NCBI Taxonomy" id="1392245"/>
    <lineage>
        <taxon>Eukaryota</taxon>
        <taxon>Fungi</taxon>
        <taxon>Dikarya</taxon>
        <taxon>Ascomycota</taxon>
        <taxon>Pezizomycotina</taxon>
        <taxon>Dothideomycetes</taxon>
        <taxon>Pleosporomycetidae</taxon>
        <taxon>Pleosporales</taxon>
        <taxon>Dothidotthiaceae</taxon>
        <taxon>Dothidotthia</taxon>
    </lineage>
</organism>
<reference evidence="1" key="1">
    <citation type="journal article" date="2020" name="Stud. Mycol.">
        <title>101 Dothideomycetes genomes: a test case for predicting lifestyles and emergence of pathogens.</title>
        <authorList>
            <person name="Haridas S."/>
            <person name="Albert R."/>
            <person name="Binder M."/>
            <person name="Bloem J."/>
            <person name="Labutti K."/>
            <person name="Salamov A."/>
            <person name="Andreopoulos B."/>
            <person name="Baker S."/>
            <person name="Barry K."/>
            <person name="Bills G."/>
            <person name="Bluhm B."/>
            <person name="Cannon C."/>
            <person name="Castanera R."/>
            <person name="Culley D."/>
            <person name="Daum C."/>
            <person name="Ezra D."/>
            <person name="Gonzalez J."/>
            <person name="Henrissat B."/>
            <person name="Kuo A."/>
            <person name="Liang C."/>
            <person name="Lipzen A."/>
            <person name="Lutzoni F."/>
            <person name="Magnuson J."/>
            <person name="Mondo S."/>
            <person name="Nolan M."/>
            <person name="Ohm R."/>
            <person name="Pangilinan J."/>
            <person name="Park H.-J."/>
            <person name="Ramirez L."/>
            <person name="Alfaro M."/>
            <person name="Sun H."/>
            <person name="Tritt A."/>
            <person name="Yoshinaga Y."/>
            <person name="Zwiers L.-H."/>
            <person name="Turgeon B."/>
            <person name="Goodwin S."/>
            <person name="Spatafora J."/>
            <person name="Crous P."/>
            <person name="Grigoriev I."/>
        </authorList>
    </citation>
    <scope>NUCLEOTIDE SEQUENCE</scope>
    <source>
        <strain evidence="1">CBS 119687</strain>
    </source>
</reference>
<dbReference type="RefSeq" id="XP_033519030.1">
    <property type="nucleotide sequence ID" value="XM_033662732.1"/>
</dbReference>
<dbReference type="OrthoDB" id="191139at2759"/>
<dbReference type="GeneID" id="54403164"/>
<feature type="non-terminal residue" evidence="1">
    <location>
        <position position="1"/>
    </location>
</feature>
<dbReference type="EMBL" id="ML977518">
    <property type="protein sequence ID" value="KAF2124637.1"/>
    <property type="molecule type" value="Genomic_DNA"/>
</dbReference>
<accession>A0A6A6A0Z7</accession>
<dbReference type="AlphaFoldDB" id="A0A6A6A0Z7"/>
<evidence type="ECO:0000313" key="1">
    <source>
        <dbReference type="EMBL" id="KAF2124637.1"/>
    </source>
</evidence>
<protein>
    <submittedName>
        <fullName evidence="1">Uncharacterized protein</fullName>
    </submittedName>
</protein>
<proteinExistence type="predicted"/>